<reference evidence="20 21" key="1">
    <citation type="journal article" date="2022" name="Nat. Ecol. Evol.">
        <title>A masculinizing supergene underlies an exaggerated male reproductive morph in a spider.</title>
        <authorList>
            <person name="Hendrickx F."/>
            <person name="De Corte Z."/>
            <person name="Sonet G."/>
            <person name="Van Belleghem S.M."/>
            <person name="Kostlbacher S."/>
            <person name="Vangestel C."/>
        </authorList>
    </citation>
    <scope>NUCLEOTIDE SEQUENCE [LARGE SCALE GENOMIC DNA]</scope>
    <source>
        <strain evidence="20">W744_W776</strain>
    </source>
</reference>
<feature type="disulfide bond" evidence="14">
    <location>
        <begin position="184"/>
        <end position="193"/>
    </location>
</feature>
<dbReference type="InterPro" id="IPR000152">
    <property type="entry name" value="EGF-type_Asp/Asn_hydroxyl_site"/>
</dbReference>
<evidence type="ECO:0000256" key="6">
    <source>
        <dbReference type="ARBA" id="ARBA00022729"/>
    </source>
</evidence>
<dbReference type="SMART" id="SM00179">
    <property type="entry name" value="EGF_CA"/>
    <property type="match status" value="8"/>
</dbReference>
<dbReference type="InterPro" id="IPR011651">
    <property type="entry name" value="Notch_ligand_N"/>
</dbReference>
<keyword evidence="10 15" id="KW-0472">Membrane</keyword>
<comment type="caution">
    <text evidence="13">Lacks conserved residue(s) required for the propagation of feature annotation.</text>
</comment>
<dbReference type="InterPro" id="IPR001881">
    <property type="entry name" value="EGF-like_Ca-bd_dom"/>
</dbReference>
<evidence type="ECO:0000256" key="10">
    <source>
        <dbReference type="ARBA" id="ARBA00023136"/>
    </source>
</evidence>
<dbReference type="InterPro" id="IPR051830">
    <property type="entry name" value="NOTCH_homolog"/>
</dbReference>
<evidence type="ECO:0000256" key="1">
    <source>
        <dbReference type="ARBA" id="ARBA00004251"/>
    </source>
</evidence>
<feature type="domain" description="EGF-like" evidence="18">
    <location>
        <begin position="227"/>
        <end position="266"/>
    </location>
</feature>
<keyword evidence="11 13" id="KW-1015">Disulfide bond</keyword>
<keyword evidence="21" id="KW-1185">Reference proteome</keyword>
<evidence type="ECO:0000256" key="9">
    <source>
        <dbReference type="ARBA" id="ARBA00022989"/>
    </source>
</evidence>
<dbReference type="Gene3D" id="2.10.25.140">
    <property type="match status" value="1"/>
</dbReference>
<organism evidence="20 21">
    <name type="scientific">Oedothorax gibbosus</name>
    <dbReference type="NCBI Taxonomy" id="931172"/>
    <lineage>
        <taxon>Eukaryota</taxon>
        <taxon>Metazoa</taxon>
        <taxon>Ecdysozoa</taxon>
        <taxon>Arthropoda</taxon>
        <taxon>Chelicerata</taxon>
        <taxon>Arachnida</taxon>
        <taxon>Araneae</taxon>
        <taxon>Araneomorphae</taxon>
        <taxon>Entelegynae</taxon>
        <taxon>Araneoidea</taxon>
        <taxon>Linyphiidae</taxon>
        <taxon>Erigoninae</taxon>
        <taxon>Oedothorax</taxon>
    </lineage>
</organism>
<feature type="domain" description="EGF-like" evidence="18">
    <location>
        <begin position="455"/>
        <end position="492"/>
    </location>
</feature>
<dbReference type="SUPFAM" id="SSF57196">
    <property type="entry name" value="EGF/Laminin"/>
    <property type="match status" value="7"/>
</dbReference>
<dbReference type="GO" id="GO:0046331">
    <property type="term" value="P:lateral inhibition"/>
    <property type="evidence" value="ECO:0007669"/>
    <property type="project" value="UniProtKB-ARBA"/>
</dbReference>
<dbReference type="GO" id="GO:0005886">
    <property type="term" value="C:plasma membrane"/>
    <property type="evidence" value="ECO:0007669"/>
    <property type="project" value="UniProtKB-SubCell"/>
</dbReference>
<dbReference type="Gene3D" id="2.10.25.10">
    <property type="entry name" value="Laminin"/>
    <property type="match status" value="8"/>
</dbReference>
<dbReference type="Gene3D" id="2.60.40.3510">
    <property type="match status" value="1"/>
</dbReference>
<feature type="signal peptide" evidence="17">
    <location>
        <begin position="1"/>
        <end position="28"/>
    </location>
</feature>
<dbReference type="InterPro" id="IPR001774">
    <property type="entry name" value="DSL"/>
</dbReference>
<dbReference type="PROSITE" id="PS51051">
    <property type="entry name" value="DSL"/>
    <property type="match status" value="1"/>
</dbReference>
<feature type="transmembrane region" description="Helical" evidence="16">
    <location>
        <begin position="597"/>
        <end position="622"/>
    </location>
</feature>
<feature type="domain" description="EGF-like" evidence="18">
    <location>
        <begin position="418"/>
        <end position="454"/>
    </location>
</feature>
<feature type="chain" id="PRO_5043989321" description="Delta-like protein" evidence="17">
    <location>
        <begin position="29"/>
        <end position="749"/>
    </location>
</feature>
<comment type="function">
    <text evidence="15">Putative Notch ligand involved in the mediation of Notch signaling.</text>
</comment>
<gene>
    <name evidence="20" type="ORF">JTE90_001317</name>
</gene>
<dbReference type="CDD" id="cd00054">
    <property type="entry name" value="EGF_CA"/>
    <property type="match status" value="7"/>
</dbReference>
<dbReference type="PROSITE" id="PS50026">
    <property type="entry name" value="EGF_3"/>
    <property type="match status" value="8"/>
</dbReference>
<evidence type="ECO:0000259" key="19">
    <source>
        <dbReference type="PROSITE" id="PS51051"/>
    </source>
</evidence>
<protein>
    <recommendedName>
        <fullName evidence="15">Delta-like protein</fullName>
    </recommendedName>
</protein>
<keyword evidence="8" id="KW-0106">Calcium</keyword>
<dbReference type="Pfam" id="PF21795">
    <property type="entry name" value="JAG1-like_EGF2"/>
    <property type="match status" value="1"/>
</dbReference>
<keyword evidence="4 13" id="KW-0245">EGF-like domain</keyword>
<evidence type="ECO:0000256" key="17">
    <source>
        <dbReference type="SAM" id="SignalP"/>
    </source>
</evidence>
<keyword evidence="12" id="KW-0325">Glycoprotein</keyword>
<keyword evidence="5 15" id="KW-0812">Transmembrane</keyword>
<dbReference type="PROSITE" id="PS00010">
    <property type="entry name" value="ASX_HYDROXYL"/>
    <property type="match status" value="1"/>
</dbReference>
<dbReference type="AlphaFoldDB" id="A0AAV6U2P5"/>
<dbReference type="Pfam" id="PF00008">
    <property type="entry name" value="EGF"/>
    <property type="match status" value="7"/>
</dbReference>
<evidence type="ECO:0000256" key="5">
    <source>
        <dbReference type="ARBA" id="ARBA00022692"/>
    </source>
</evidence>
<feature type="disulfide bond" evidence="13">
    <location>
        <begin position="405"/>
        <end position="414"/>
    </location>
</feature>
<evidence type="ECO:0000256" key="14">
    <source>
        <dbReference type="PROSITE-ProRule" id="PRU00377"/>
    </source>
</evidence>
<feature type="domain" description="EGF-like" evidence="18">
    <location>
        <begin position="534"/>
        <end position="570"/>
    </location>
</feature>
<comment type="subcellular location">
    <subcellularLocation>
        <location evidence="1">Cell membrane</location>
        <topology evidence="1">Single-pass type I membrane protein</topology>
    </subcellularLocation>
    <subcellularLocation>
        <location evidence="15">Membrane</location>
        <topology evidence="15">Single-pass type I membrane protein</topology>
    </subcellularLocation>
</comment>
<evidence type="ECO:0000256" key="11">
    <source>
        <dbReference type="ARBA" id="ARBA00023157"/>
    </source>
</evidence>
<evidence type="ECO:0000256" key="12">
    <source>
        <dbReference type="ARBA" id="ARBA00023180"/>
    </source>
</evidence>
<dbReference type="PANTHER" id="PTHR24033">
    <property type="entry name" value="EGF-LIKE DOMAIN-CONTAINING PROTEIN"/>
    <property type="match status" value="1"/>
</dbReference>
<feature type="disulfide bond" evidence="13">
    <location>
        <begin position="444"/>
        <end position="453"/>
    </location>
</feature>
<keyword evidence="9 15" id="KW-1133">Transmembrane helix</keyword>
<keyword evidence="2 15" id="KW-0217">Developmental protein</keyword>
<keyword evidence="3" id="KW-1003">Cell membrane</keyword>
<proteinExistence type="predicted"/>
<evidence type="ECO:0000313" key="21">
    <source>
        <dbReference type="Proteomes" id="UP000827092"/>
    </source>
</evidence>
<dbReference type="FunFam" id="2.10.25.10:FF:000699">
    <property type="entry name" value="Uncharacterized protein, isoform C"/>
    <property type="match status" value="1"/>
</dbReference>
<feature type="domain" description="EGF-like" evidence="18">
    <location>
        <begin position="300"/>
        <end position="338"/>
    </location>
</feature>
<keyword evidence="7 15" id="KW-0677">Repeat</keyword>
<dbReference type="InterPro" id="IPR000742">
    <property type="entry name" value="EGF"/>
</dbReference>
<feature type="disulfide bond" evidence="13">
    <location>
        <begin position="367"/>
        <end position="376"/>
    </location>
</feature>
<feature type="disulfide bond" evidence="14">
    <location>
        <begin position="197"/>
        <end position="209"/>
    </location>
</feature>
<dbReference type="FunFam" id="2.10.25.10:FF:000066">
    <property type="entry name" value="FAT atypical cadherin 4"/>
    <property type="match status" value="1"/>
</dbReference>
<dbReference type="GO" id="GO:0005509">
    <property type="term" value="F:calcium ion binding"/>
    <property type="evidence" value="ECO:0007669"/>
    <property type="project" value="InterPro"/>
</dbReference>
<keyword evidence="6 15" id="KW-0732">Signal</keyword>
<dbReference type="FunFam" id="2.10.25.10:FF:000122">
    <property type="entry name" value="Protein crumbs homolog 2"/>
    <property type="match status" value="1"/>
</dbReference>
<evidence type="ECO:0000259" key="18">
    <source>
        <dbReference type="PROSITE" id="PS50026"/>
    </source>
</evidence>
<feature type="domain" description="EGF-like" evidence="18">
    <location>
        <begin position="379"/>
        <end position="415"/>
    </location>
</feature>
<feature type="domain" description="EGF-like" evidence="18">
    <location>
        <begin position="494"/>
        <end position="533"/>
    </location>
</feature>
<evidence type="ECO:0000256" key="3">
    <source>
        <dbReference type="ARBA" id="ARBA00022475"/>
    </source>
</evidence>
<feature type="domain" description="EGF-like" evidence="18">
    <location>
        <begin position="340"/>
        <end position="377"/>
    </location>
</feature>
<evidence type="ECO:0000256" key="2">
    <source>
        <dbReference type="ARBA" id="ARBA00022473"/>
    </source>
</evidence>
<dbReference type="GO" id="GO:0048018">
    <property type="term" value="F:receptor ligand activity"/>
    <property type="evidence" value="ECO:0007669"/>
    <property type="project" value="UniProtKB-ARBA"/>
</dbReference>
<comment type="caution">
    <text evidence="20">The sequence shown here is derived from an EMBL/GenBank/DDBJ whole genome shotgun (WGS) entry which is preliminary data.</text>
</comment>
<evidence type="ECO:0000256" key="16">
    <source>
        <dbReference type="SAM" id="Phobius"/>
    </source>
</evidence>
<dbReference type="Pfam" id="PF07657">
    <property type="entry name" value="MNNL"/>
    <property type="match status" value="1"/>
</dbReference>
<feature type="domain" description="DSL" evidence="19">
    <location>
        <begin position="182"/>
        <end position="226"/>
    </location>
</feature>
<dbReference type="PROSITE" id="PS00022">
    <property type="entry name" value="EGF_1"/>
    <property type="match status" value="8"/>
</dbReference>
<dbReference type="GO" id="GO:0007219">
    <property type="term" value="P:Notch signaling pathway"/>
    <property type="evidence" value="ECO:0007669"/>
    <property type="project" value="InterPro"/>
</dbReference>
<evidence type="ECO:0000313" key="20">
    <source>
        <dbReference type="EMBL" id="KAG8178281.1"/>
    </source>
</evidence>
<evidence type="ECO:0000256" key="13">
    <source>
        <dbReference type="PROSITE-ProRule" id="PRU00076"/>
    </source>
</evidence>
<evidence type="ECO:0000256" key="7">
    <source>
        <dbReference type="ARBA" id="ARBA00022737"/>
    </source>
</evidence>
<evidence type="ECO:0000256" key="8">
    <source>
        <dbReference type="ARBA" id="ARBA00022837"/>
    </source>
</evidence>
<dbReference type="FunFam" id="2.10.25.10:FF:000391">
    <property type="entry name" value="Weary, isoform C"/>
    <property type="match status" value="1"/>
</dbReference>
<dbReference type="EMBL" id="JAFNEN010000705">
    <property type="protein sequence ID" value="KAG8178281.1"/>
    <property type="molecule type" value="Genomic_DNA"/>
</dbReference>
<dbReference type="GO" id="GO:0009952">
    <property type="term" value="P:anterior/posterior pattern specification"/>
    <property type="evidence" value="ECO:0007669"/>
    <property type="project" value="UniProtKB-ARBA"/>
</dbReference>
<evidence type="ECO:0000256" key="15">
    <source>
        <dbReference type="RuleBase" id="RU280815"/>
    </source>
</evidence>
<dbReference type="PANTHER" id="PTHR24033:SF232">
    <property type="entry name" value="LAMININ SUBUNIT GAMMA-2-RELATED"/>
    <property type="match status" value="1"/>
</dbReference>
<dbReference type="FunFam" id="2.10.25.10:FF:000064">
    <property type="entry name" value="Delta-like protein"/>
    <property type="match status" value="1"/>
</dbReference>
<feature type="disulfide bond" evidence="13">
    <location>
        <begin position="328"/>
        <end position="337"/>
    </location>
</feature>
<dbReference type="PROSITE" id="PS01186">
    <property type="entry name" value="EGF_2"/>
    <property type="match status" value="5"/>
</dbReference>
<feature type="disulfide bond" evidence="13">
    <location>
        <begin position="482"/>
        <end position="491"/>
    </location>
</feature>
<feature type="disulfide bond" evidence="13">
    <location>
        <begin position="256"/>
        <end position="265"/>
    </location>
</feature>
<sequence length="749" mass="81914">MGRLYLKSITATALLLIFVAVFPQRVEPFGLFELDLLSLSNSDGREASGGCCSGLRVSEPGGSCPLDQCPVVLRFCITHYQSVVRDLDRCTFFEFETRLLRRQSASSTSYDVAPQQRVSFNMEFGWPNDFTIIVDAWHTPQGGGGKNLVDRFVGQRFVKLNSEWTRDNLTTSRSALGIRYRVVCKEFYYGDACERLCRPRNSNLGHYTCSSHGEIVCMPGWGNISKDDNYCRQPLCDPKCKNGYCVDNNNTHECRCFNGWKGAACDVCVKSVGCKHGRCETNPTQCLCDEGWGGYFCDLDLNYCTNHKPCQNGGTCTNTAPGSFTCKCPDDFIGERCEVYKNPCRHNPCENGGTCNNPSDGQYTCTCAPSYFGPQCDTWANICNDNLCTNGGTCIQDPNGFICSCPLGYEGMFCEKVDSTNCQVYPCRNGGTCVNTSSGFNCMCSEGISGSRCEETLRCSPDSCENGGTCVEQLSGNATCLCPPGYSGTHCQNNHNRCSSNPCANGATCFNTLDPDAGYRCSCPAGYTGPHCSIADHCASSPCLHGATCRIIANGFACDCAKGYRGDRCRVPNDVLASNVSHRISQEEGEPFNTVEVVLISVLSATLVVVVVLVCCVARCIVLRRRRRREEEDSKAKDFEEEVLQNERNLALNNKQCGGDSVARKIVNELHPEMVSPPPKVLNVEVGGTKRIPDKGLVVPAPRAFQKIDNMSGSSISCHSSRACSPCHSGIYVIEDHLQPKKEVLATQV</sequence>
<dbReference type="Pfam" id="PF01414">
    <property type="entry name" value="DSL"/>
    <property type="match status" value="1"/>
</dbReference>
<dbReference type="SMART" id="SM00181">
    <property type="entry name" value="EGF"/>
    <property type="match status" value="9"/>
</dbReference>
<feature type="disulfide bond" evidence="13">
    <location>
        <begin position="560"/>
        <end position="569"/>
    </location>
</feature>
<dbReference type="FunFam" id="2.10.25.140:FF:000001">
    <property type="entry name" value="Delta-like protein"/>
    <property type="match status" value="1"/>
</dbReference>
<name>A0AAV6U2P5_9ARAC</name>
<accession>A0AAV6U2P5</accession>
<feature type="disulfide bond" evidence="13">
    <location>
        <begin position="523"/>
        <end position="532"/>
    </location>
</feature>
<evidence type="ECO:0000256" key="4">
    <source>
        <dbReference type="ARBA" id="ARBA00022536"/>
    </source>
</evidence>
<dbReference type="SMART" id="SM00051">
    <property type="entry name" value="DSL"/>
    <property type="match status" value="1"/>
</dbReference>
<dbReference type="Proteomes" id="UP000827092">
    <property type="component" value="Unassembled WGS sequence"/>
</dbReference>